<accession>A0A0P7AVV4</accession>
<feature type="transmembrane region" description="Helical" evidence="1">
    <location>
        <begin position="15"/>
        <end position="37"/>
    </location>
</feature>
<dbReference type="AlphaFoldDB" id="A0A0P7AVV4"/>
<dbReference type="PATRIC" id="fig|1300341.3.peg.1946"/>
<keyword evidence="1" id="KW-0812">Transmembrane</keyword>
<keyword evidence="3" id="KW-1185">Reference proteome</keyword>
<organism evidence="2 3">
    <name type="scientific">Croceitalea dokdonensis DOKDO 023</name>
    <dbReference type="NCBI Taxonomy" id="1300341"/>
    <lineage>
        <taxon>Bacteria</taxon>
        <taxon>Pseudomonadati</taxon>
        <taxon>Bacteroidota</taxon>
        <taxon>Flavobacteriia</taxon>
        <taxon>Flavobacteriales</taxon>
        <taxon>Flavobacteriaceae</taxon>
        <taxon>Croceitalea</taxon>
    </lineage>
</organism>
<keyword evidence="1" id="KW-0472">Membrane</keyword>
<evidence type="ECO:0000313" key="3">
    <source>
        <dbReference type="Proteomes" id="UP000050280"/>
    </source>
</evidence>
<dbReference type="EMBL" id="LDJX01000003">
    <property type="protein sequence ID" value="KPM32111.1"/>
    <property type="molecule type" value="Genomic_DNA"/>
</dbReference>
<protein>
    <submittedName>
        <fullName evidence="2">Uncharacterized protein</fullName>
    </submittedName>
</protein>
<comment type="caution">
    <text evidence="2">The sequence shown here is derived from an EMBL/GenBank/DDBJ whole genome shotgun (WGS) entry which is preliminary data.</text>
</comment>
<keyword evidence="1" id="KW-1133">Transmembrane helix</keyword>
<sequence>MYLVSFRKLINRPSLVFGISATLFALAMYGLSFQSILKRTQLETYREFLDLGLHDALVVSDSVCSAEWNALGIKKIPGPKSYTDAKIEVYTLKKELAEQHRAGTISLDSVKGLFAENLLNTVIPYWYGTPWSFEGHTAIPNKGKIACGYFISTTLRDMGLMLNRYKLAQKGPLEEAMSIGCGAPVTTLVTKNHNEAIAAVESLVQDGIYIIGFGAGHVGYLLQREGLLYVIHSNYLYPGVVEIECLRNSRVFQSFSTFHIVNVSHNDFLILRWLNSLAIEQ</sequence>
<evidence type="ECO:0000313" key="2">
    <source>
        <dbReference type="EMBL" id="KPM32111.1"/>
    </source>
</evidence>
<evidence type="ECO:0000256" key="1">
    <source>
        <dbReference type="SAM" id="Phobius"/>
    </source>
</evidence>
<proteinExistence type="predicted"/>
<name>A0A0P7AVV4_9FLAO</name>
<reference evidence="2 3" key="1">
    <citation type="submission" date="2015-09" db="EMBL/GenBank/DDBJ databases">
        <title>Genome sequence of the marine flavobacterium Croceitalea dokdonensis DOKDO 023 that contains proton- and sodium-pumping rhodopsins.</title>
        <authorList>
            <person name="Kwon S.-K."/>
            <person name="Lee H.K."/>
            <person name="Kwak M.-J."/>
            <person name="Kim J.F."/>
        </authorList>
    </citation>
    <scope>NUCLEOTIDE SEQUENCE [LARGE SCALE GENOMIC DNA]</scope>
    <source>
        <strain evidence="2 3">DOKDO 023</strain>
    </source>
</reference>
<dbReference type="STRING" id="1300341.I595_1760"/>
<gene>
    <name evidence="2" type="ORF">I595_1760</name>
</gene>
<dbReference type="Proteomes" id="UP000050280">
    <property type="component" value="Unassembled WGS sequence"/>
</dbReference>